<evidence type="ECO:0000313" key="2">
    <source>
        <dbReference type="Proteomes" id="UP000003835"/>
    </source>
</evidence>
<sequence>MIYCTLLQRNPCRSALSEAMPQALHLARYIKHLARYIKHLARYIKHLARY</sequence>
<dbReference type="AlphaFoldDB" id="B4VIF0"/>
<protein>
    <submittedName>
        <fullName evidence="1">Uncharacterized protein</fullName>
    </submittedName>
</protein>
<dbReference type="Proteomes" id="UP000003835">
    <property type="component" value="Unassembled WGS sequence"/>
</dbReference>
<dbReference type="HOGENOM" id="CLU_3116714_0_0_3"/>
<reference evidence="1 2" key="1">
    <citation type="submission" date="2008-07" db="EMBL/GenBank/DDBJ databases">
        <authorList>
            <person name="Tandeau de Marsac N."/>
            <person name="Ferriera S."/>
            <person name="Johnson J."/>
            <person name="Kravitz S."/>
            <person name="Beeson K."/>
            <person name="Sutton G."/>
            <person name="Rogers Y.-H."/>
            <person name="Friedman R."/>
            <person name="Frazier M."/>
            <person name="Venter J.C."/>
        </authorList>
    </citation>
    <scope>NUCLEOTIDE SEQUENCE [LARGE SCALE GENOMIC DNA]</scope>
    <source>
        <strain evidence="1 2">PCC 7420</strain>
    </source>
</reference>
<evidence type="ECO:0000313" key="1">
    <source>
        <dbReference type="EMBL" id="EDX78294.1"/>
    </source>
</evidence>
<accession>B4VIF0</accession>
<organism evidence="1 2">
    <name type="scientific">Coleofasciculus chthonoplastes PCC 7420</name>
    <dbReference type="NCBI Taxonomy" id="118168"/>
    <lineage>
        <taxon>Bacteria</taxon>
        <taxon>Bacillati</taxon>
        <taxon>Cyanobacteriota</taxon>
        <taxon>Cyanophyceae</taxon>
        <taxon>Coleofasciculales</taxon>
        <taxon>Coleofasciculaceae</taxon>
        <taxon>Coleofasciculus</taxon>
    </lineage>
</organism>
<dbReference type="EMBL" id="DS989842">
    <property type="protein sequence ID" value="EDX78294.1"/>
    <property type="molecule type" value="Genomic_DNA"/>
</dbReference>
<name>B4VIF0_9CYAN</name>
<gene>
    <name evidence="1" type="ORF">MC7420_8032</name>
</gene>
<keyword evidence="2" id="KW-1185">Reference proteome</keyword>
<proteinExistence type="predicted"/>